<keyword evidence="2" id="KW-1185">Reference proteome</keyword>
<organism evidence="1 2">
    <name type="scientific">Xanthomonas phage phi Xc10</name>
    <dbReference type="NCBI Taxonomy" id="2024237"/>
    <lineage>
        <taxon>Viruses</taxon>
        <taxon>Duplodnaviria</taxon>
        <taxon>Heunggongvirae</taxon>
        <taxon>Uroviricota</taxon>
        <taxon>Caudoviricetes</taxon>
        <taxon>Autographivirales</taxon>
        <taxon>Autonotataviridae</taxon>
        <taxon>Gujervirinae</taxon>
        <taxon>Pradovirus</taxon>
        <taxon>Pradovirus pagan</taxon>
        <taxon>Pradovirus Xc10</taxon>
    </lineage>
</organism>
<dbReference type="GeneID" id="54981752"/>
<name>A0A249XLC9_9CAUD</name>
<sequence length="193" mass="21177">MIPSVSQSIQRGDWVEQQNRRTRPLIDFEQGGLALNAAVDNLQAALWTAESDGSSVVVYRDGVAPVTVLTDSGITQIALAFDQTMRPHVAYMAGGVCKFYWYDTVAASMQTMVIPGATTPRLCMDEKRAIFATQSDVLLSYKNGSNLCVRAQRERFATEHVIASGIPGDLIAVGMNNVNRLQWKLVGNPDDWP</sequence>
<evidence type="ECO:0000313" key="2">
    <source>
        <dbReference type="Proteomes" id="UP000222265"/>
    </source>
</evidence>
<dbReference type="RefSeq" id="YP_009791569.1">
    <property type="nucleotide sequence ID" value="NC_047840.1"/>
</dbReference>
<accession>A0A249XLC9</accession>
<protein>
    <submittedName>
        <fullName evidence="1">Tail fiber protein</fullName>
    </submittedName>
</protein>
<dbReference type="EMBL" id="MF375456">
    <property type="protein sequence ID" value="ASZ71999.1"/>
    <property type="molecule type" value="Genomic_DNA"/>
</dbReference>
<dbReference type="Proteomes" id="UP000222265">
    <property type="component" value="Segment"/>
</dbReference>
<proteinExistence type="predicted"/>
<reference evidence="2" key="1">
    <citation type="submission" date="2017-06" db="EMBL/GenBank/DDBJ databases">
        <authorList>
            <person name="Cheng Y.T."/>
        </authorList>
    </citation>
    <scope>NUCLEOTIDE SEQUENCE [LARGE SCALE GENOMIC DNA]</scope>
</reference>
<dbReference type="KEGG" id="vg:54981752"/>
<evidence type="ECO:0000313" key="1">
    <source>
        <dbReference type="EMBL" id="ASZ71999.1"/>
    </source>
</evidence>